<protein>
    <submittedName>
        <fullName evidence="2">Uncharacterized protein</fullName>
    </submittedName>
</protein>
<dbReference type="AlphaFoldDB" id="A0A9Q8ZGX2"/>
<keyword evidence="1" id="KW-1133">Transmembrane helix</keyword>
<dbReference type="Proteomes" id="UP001056012">
    <property type="component" value="Chromosome 5"/>
</dbReference>
<feature type="transmembrane region" description="Helical" evidence="1">
    <location>
        <begin position="45"/>
        <end position="62"/>
    </location>
</feature>
<evidence type="ECO:0000256" key="1">
    <source>
        <dbReference type="SAM" id="Phobius"/>
    </source>
</evidence>
<gene>
    <name evidence="2" type="ORF">yc1106_07242</name>
</gene>
<dbReference type="EMBL" id="CP089278">
    <property type="protein sequence ID" value="USP79968.1"/>
    <property type="molecule type" value="Genomic_DNA"/>
</dbReference>
<keyword evidence="1" id="KW-0472">Membrane</keyword>
<organism evidence="2 3">
    <name type="scientific">Curvularia clavata</name>
    <dbReference type="NCBI Taxonomy" id="95742"/>
    <lineage>
        <taxon>Eukaryota</taxon>
        <taxon>Fungi</taxon>
        <taxon>Dikarya</taxon>
        <taxon>Ascomycota</taxon>
        <taxon>Pezizomycotina</taxon>
        <taxon>Dothideomycetes</taxon>
        <taxon>Pleosporomycetidae</taxon>
        <taxon>Pleosporales</taxon>
        <taxon>Pleosporineae</taxon>
        <taxon>Pleosporaceae</taxon>
        <taxon>Curvularia</taxon>
    </lineage>
</organism>
<evidence type="ECO:0000313" key="3">
    <source>
        <dbReference type="Proteomes" id="UP001056012"/>
    </source>
</evidence>
<evidence type="ECO:0000313" key="2">
    <source>
        <dbReference type="EMBL" id="USP79968.1"/>
    </source>
</evidence>
<keyword evidence="3" id="KW-1185">Reference proteome</keyword>
<dbReference type="VEuPathDB" id="FungiDB:yc1106_07242"/>
<feature type="transmembrane region" description="Helical" evidence="1">
    <location>
        <begin position="14"/>
        <end position="33"/>
    </location>
</feature>
<accession>A0A9Q8ZGX2</accession>
<name>A0A9Q8ZGX2_CURCL</name>
<reference evidence="2" key="1">
    <citation type="submission" date="2021-12" db="EMBL/GenBank/DDBJ databases">
        <title>Curvularia clavata genome.</title>
        <authorList>
            <person name="Cao Y."/>
        </authorList>
    </citation>
    <scope>NUCLEOTIDE SEQUENCE</scope>
    <source>
        <strain evidence="2">Yc1106</strain>
    </source>
</reference>
<sequence>MNTLPLMLRGASKIGWYEGSGFFVIMSILNYKWSMTGVYDIYDKSIAGILTALLAAAGVAYWKTNDKPTAATLAVVAIMQGLGVRNGWYHRFA</sequence>
<dbReference type="OrthoDB" id="5399817at2759"/>
<keyword evidence="1" id="KW-0812">Transmembrane</keyword>
<proteinExistence type="predicted"/>